<dbReference type="CDD" id="cd17323">
    <property type="entry name" value="MFS_Tpo1_MDR_like"/>
    <property type="match status" value="1"/>
</dbReference>
<feature type="transmembrane region" description="Helical" evidence="6">
    <location>
        <begin position="281"/>
        <end position="301"/>
    </location>
</feature>
<comment type="subcellular location">
    <subcellularLocation>
        <location evidence="1">Membrane</location>
        <topology evidence="1">Multi-pass membrane protein</topology>
    </subcellularLocation>
</comment>
<dbReference type="GO" id="GO:0022857">
    <property type="term" value="F:transmembrane transporter activity"/>
    <property type="evidence" value="ECO:0007669"/>
    <property type="project" value="InterPro"/>
</dbReference>
<feature type="transmembrane region" description="Helical" evidence="6">
    <location>
        <begin position="192"/>
        <end position="220"/>
    </location>
</feature>
<feature type="transmembrane region" description="Helical" evidence="6">
    <location>
        <begin position="350"/>
        <end position="376"/>
    </location>
</feature>
<organism evidence="8 9">
    <name type="scientific">Naganishia liquefaciens</name>
    <dbReference type="NCBI Taxonomy" id="104408"/>
    <lineage>
        <taxon>Eukaryota</taxon>
        <taxon>Fungi</taxon>
        <taxon>Dikarya</taxon>
        <taxon>Basidiomycota</taxon>
        <taxon>Agaricomycotina</taxon>
        <taxon>Tremellomycetes</taxon>
        <taxon>Filobasidiales</taxon>
        <taxon>Filobasidiaceae</taxon>
        <taxon>Naganishia</taxon>
    </lineage>
</organism>
<keyword evidence="9" id="KW-1185">Reference proteome</keyword>
<dbReference type="Gene3D" id="1.20.1250.20">
    <property type="entry name" value="MFS general substrate transporter like domains"/>
    <property type="match status" value="1"/>
</dbReference>
<dbReference type="InterPro" id="IPR011701">
    <property type="entry name" value="MFS"/>
</dbReference>
<dbReference type="OrthoDB" id="5376138at2759"/>
<keyword evidence="3 6" id="KW-1133">Transmembrane helix</keyword>
<dbReference type="PROSITE" id="PS50850">
    <property type="entry name" value="MFS"/>
    <property type="match status" value="1"/>
</dbReference>
<proteinExistence type="predicted"/>
<dbReference type="AlphaFoldDB" id="A0A8H3TP44"/>
<feature type="compositionally biased region" description="Polar residues" evidence="5">
    <location>
        <begin position="1"/>
        <end position="12"/>
    </location>
</feature>
<keyword evidence="2 6" id="KW-0812">Transmembrane</keyword>
<evidence type="ECO:0000313" key="8">
    <source>
        <dbReference type="EMBL" id="GHJ84635.1"/>
    </source>
</evidence>
<dbReference type="InterPro" id="IPR020846">
    <property type="entry name" value="MFS_dom"/>
</dbReference>
<comment type="caution">
    <text evidence="8">The sequence shown here is derived from an EMBL/GenBank/DDBJ whole genome shotgun (WGS) entry which is preliminary data.</text>
</comment>
<dbReference type="GO" id="GO:0005886">
    <property type="term" value="C:plasma membrane"/>
    <property type="evidence" value="ECO:0007669"/>
    <property type="project" value="TreeGrafter"/>
</dbReference>
<dbReference type="Pfam" id="PF07690">
    <property type="entry name" value="MFS_1"/>
    <property type="match status" value="1"/>
</dbReference>
<feature type="transmembrane region" description="Helical" evidence="6">
    <location>
        <begin position="125"/>
        <end position="145"/>
    </location>
</feature>
<evidence type="ECO:0000259" key="7">
    <source>
        <dbReference type="PROSITE" id="PS50850"/>
    </source>
</evidence>
<protein>
    <recommendedName>
        <fullName evidence="7">Major facilitator superfamily (MFS) profile domain-containing protein</fullName>
    </recommendedName>
</protein>
<feature type="transmembrane region" description="Helical" evidence="6">
    <location>
        <begin position="396"/>
        <end position="417"/>
    </location>
</feature>
<dbReference type="PANTHER" id="PTHR23502">
    <property type="entry name" value="MAJOR FACILITATOR SUPERFAMILY"/>
    <property type="match status" value="1"/>
</dbReference>
<dbReference type="SUPFAM" id="SSF103473">
    <property type="entry name" value="MFS general substrate transporter"/>
    <property type="match status" value="1"/>
</dbReference>
<dbReference type="PANTHER" id="PTHR23502:SF24">
    <property type="entry name" value="TRANSPORTER, PUTATIVE-RELATED"/>
    <property type="match status" value="1"/>
</dbReference>
<keyword evidence="4 6" id="KW-0472">Membrane</keyword>
<gene>
    <name evidence="8" type="ORF">NliqN6_1037</name>
</gene>
<evidence type="ECO:0000256" key="3">
    <source>
        <dbReference type="ARBA" id="ARBA00022989"/>
    </source>
</evidence>
<evidence type="ECO:0000256" key="2">
    <source>
        <dbReference type="ARBA" id="ARBA00022692"/>
    </source>
</evidence>
<feature type="region of interest" description="Disordered" evidence="5">
    <location>
        <begin position="1"/>
        <end position="20"/>
    </location>
</feature>
<dbReference type="EMBL" id="BLZA01000009">
    <property type="protein sequence ID" value="GHJ84635.1"/>
    <property type="molecule type" value="Genomic_DNA"/>
</dbReference>
<feature type="transmembrane region" description="Helical" evidence="6">
    <location>
        <begin position="499"/>
        <end position="521"/>
    </location>
</feature>
<feature type="transmembrane region" description="Helical" evidence="6">
    <location>
        <begin position="467"/>
        <end position="492"/>
    </location>
</feature>
<dbReference type="Proteomes" id="UP000620104">
    <property type="component" value="Unassembled WGS sequence"/>
</dbReference>
<dbReference type="FunFam" id="1.20.1250.20:FF:000653">
    <property type="entry name" value="Polyamine transporter, putative"/>
    <property type="match status" value="1"/>
</dbReference>
<feature type="transmembrane region" description="Helical" evidence="6">
    <location>
        <begin position="165"/>
        <end position="185"/>
    </location>
</feature>
<evidence type="ECO:0000256" key="5">
    <source>
        <dbReference type="SAM" id="MobiDB-lite"/>
    </source>
</evidence>
<sequence length="571" mass="62885">MYPIEWTQTTSDPPSPTLTAVDVYSPRFGLSDADLKQANAKDGVPQDPEPLDLEANRPADDLDQRDNEKIKRENQHLEVANPAVADTLRCNGVSLMDMGDDGKIYIRSNLDDLDNPRNWPKWRRYLVAGLASWLTIIVCSIASGYSTGTDALTAEFDLSEEVGTLGLSLYILGFAFGPMFAAPLSETYGRRVIYLITWFFFTLFQLPVALAPNYACILVFRFLGGLAGSVPLANTGGVVNDLFGVEENGYATAMFAFASVAGPPLGNVISGFLAEAAGWRWLFWFYLILLAVHYVIIFFGIPETRQAIIMTSKAKKLRRMGNGLEVVYAEQEREQKSPREMFKVSMTRPYVFLFTEPITYLAAAINGFALGMIFLSNTSFPLIFGPGNEGHHWHRSGAINATLGSYVVGAMIAVCLQPLQQAAYRKHCARAGKPVPEALWWSALWATPFMPMGLAIASGFSGPQFPWIAPLIGFACFGFGYFAILMAVFSYVMHSYGTFAASSLAGVVFVRNIVGAIFPLFARQMFLGLGNQWSLGLLAILCCALVPIPFFLFRYGKAVRMKSPYCATHDI</sequence>
<feature type="region of interest" description="Disordered" evidence="5">
    <location>
        <begin position="34"/>
        <end position="65"/>
    </location>
</feature>
<evidence type="ECO:0000256" key="1">
    <source>
        <dbReference type="ARBA" id="ARBA00004141"/>
    </source>
</evidence>
<name>A0A8H3TP44_9TREE</name>
<accession>A0A8H3TP44</accession>
<dbReference type="InterPro" id="IPR036259">
    <property type="entry name" value="MFS_trans_sf"/>
</dbReference>
<reference evidence="8" key="1">
    <citation type="submission" date="2020-07" db="EMBL/GenBank/DDBJ databases">
        <title>Draft Genome Sequence of a Deep-Sea Yeast, Naganishia (Cryptococcus) liquefaciens strain N6.</title>
        <authorList>
            <person name="Han Y.W."/>
            <person name="Kajitani R."/>
            <person name="Morimoto H."/>
            <person name="Parhat M."/>
            <person name="Tsubouchi H."/>
            <person name="Bakenova O."/>
            <person name="Ogata M."/>
            <person name="Argunhan B."/>
            <person name="Aoki R."/>
            <person name="Kajiwara S."/>
            <person name="Itoh T."/>
            <person name="Iwasaki H."/>
        </authorList>
    </citation>
    <scope>NUCLEOTIDE SEQUENCE</scope>
    <source>
        <strain evidence="8">N6</strain>
    </source>
</reference>
<feature type="transmembrane region" description="Helical" evidence="6">
    <location>
        <begin position="438"/>
        <end position="461"/>
    </location>
</feature>
<feature type="domain" description="Major facilitator superfamily (MFS) profile" evidence="7">
    <location>
        <begin position="124"/>
        <end position="557"/>
    </location>
</feature>
<evidence type="ECO:0000313" key="9">
    <source>
        <dbReference type="Proteomes" id="UP000620104"/>
    </source>
</evidence>
<feature type="transmembrane region" description="Helical" evidence="6">
    <location>
        <begin position="533"/>
        <end position="553"/>
    </location>
</feature>
<evidence type="ECO:0000256" key="4">
    <source>
        <dbReference type="ARBA" id="ARBA00023136"/>
    </source>
</evidence>
<evidence type="ECO:0000256" key="6">
    <source>
        <dbReference type="SAM" id="Phobius"/>
    </source>
</evidence>
<feature type="compositionally biased region" description="Basic and acidic residues" evidence="5">
    <location>
        <begin position="54"/>
        <end position="65"/>
    </location>
</feature>